<feature type="transmembrane region" description="Helical" evidence="1">
    <location>
        <begin position="521"/>
        <end position="538"/>
    </location>
</feature>
<keyword evidence="3" id="KW-1185">Reference proteome</keyword>
<reference evidence="2 3" key="1">
    <citation type="submission" date="2021-01" db="EMBL/GenBank/DDBJ databases">
        <title>Chryseolinea sp. Jin1 Genome sequencing and assembly.</title>
        <authorList>
            <person name="Kim I."/>
        </authorList>
    </citation>
    <scope>NUCLEOTIDE SEQUENCE [LARGE SCALE GENOMIC DNA]</scope>
    <source>
        <strain evidence="2 3">Jin1</strain>
    </source>
</reference>
<feature type="transmembrane region" description="Helical" evidence="1">
    <location>
        <begin position="227"/>
        <end position="247"/>
    </location>
</feature>
<dbReference type="Proteomes" id="UP000613030">
    <property type="component" value="Unassembled WGS sequence"/>
</dbReference>
<feature type="transmembrane region" description="Helical" evidence="1">
    <location>
        <begin position="103"/>
        <end position="120"/>
    </location>
</feature>
<feature type="transmembrane region" description="Helical" evidence="1">
    <location>
        <begin position="370"/>
        <end position="387"/>
    </location>
</feature>
<dbReference type="Pfam" id="PF09586">
    <property type="entry name" value="YfhO"/>
    <property type="match status" value="1"/>
</dbReference>
<sequence>MKKINFAKDVLPHGLAIGVFLIVTFFFFNPVFFDHKVIAQHDIQQWEGSSKASRDYREKTGEEPLWTEAMFSGMPAYLVNVQWGNTAVAYLKSILSFRLPHPVCNIYLAFLSYYILLLAFGVRPYLAIAGAVAFGLSSYMIIGLSAGHNGRIGAIAFMPLVIAGIHLAFSGKRFLGFGVTTAAMALHFRENHLQITYYMLLIVLVYGVIQLVQAVKTGALVEFGKTVGLLIVAAAIGVGTFLGPLWAVTEYSAYSTRGKSELVSPATTGENGSGLAKEYAFGYSNGILEPMVLLVPNFYGGSTGDYLVRDQKSEVYTALSRSGDEQTANQLASYTSAYWGPQDGLTAPYYAGAIIVFLFALGIAFADKKYVLWLTIVAALGIILSWGKNFETFNYFLFDYLPGYNKFRSVTFTLVMFMFAAPLLGLLGLEKIMQKGLTKETKKKLLIAFASTGGVCLLLWLGAGMFGFIKEGEGQLPPWFVSALADDRKSLFRSDALRSFIFIGLAFVVIYFEVWNKISTVAFYAFLIAIVTLDLAVVDSRYLGKDNYQRKREDTFFAMTEADQAIAQDKGFYRVYNIQPGAFTSEAHTSYFHNSIGGYHGAKLRRYMDLYDSCLFNETNAFIQDAQAGKFDLEKRGVINMLNIKYLVYGPKRDNIIPNRAALGNAWFVDDVVTVNSPNEELAKTCSIDTRHTAVVDGSKFKVSPFTADSSATIALTEHTPNRLKYESQSQQNVFALFSEIYYANGWKATIDGKAADIVRANYVLRALAIPAGKHTVEFKFEPDAYITGNKITTASSWVMLLVLLGSLVWTLKEEKK</sequence>
<dbReference type="InterPro" id="IPR018580">
    <property type="entry name" value="Uncharacterised_YfhO"/>
</dbReference>
<feature type="transmembrane region" description="Helical" evidence="1">
    <location>
        <begin position="496"/>
        <end position="514"/>
    </location>
</feature>
<protein>
    <submittedName>
        <fullName evidence="2">YfhO family protein</fullName>
    </submittedName>
</protein>
<gene>
    <name evidence="2" type="ORF">JI741_16250</name>
</gene>
<keyword evidence="1" id="KW-0472">Membrane</keyword>
<keyword evidence="1" id="KW-1133">Transmembrane helix</keyword>
<evidence type="ECO:0000313" key="2">
    <source>
        <dbReference type="EMBL" id="MBL0742779.1"/>
    </source>
</evidence>
<dbReference type="PANTHER" id="PTHR38454">
    <property type="entry name" value="INTEGRAL MEMBRANE PROTEIN-RELATED"/>
    <property type="match status" value="1"/>
</dbReference>
<dbReference type="RefSeq" id="WP_202011389.1">
    <property type="nucleotide sequence ID" value="NZ_JAERRB010000005.1"/>
</dbReference>
<evidence type="ECO:0000313" key="3">
    <source>
        <dbReference type="Proteomes" id="UP000613030"/>
    </source>
</evidence>
<feature type="transmembrane region" description="Helical" evidence="1">
    <location>
        <begin position="195"/>
        <end position="215"/>
    </location>
</feature>
<feature type="transmembrane region" description="Helical" evidence="1">
    <location>
        <begin position="126"/>
        <end position="147"/>
    </location>
</feature>
<feature type="transmembrane region" description="Helical" evidence="1">
    <location>
        <begin position="445"/>
        <end position="469"/>
    </location>
</feature>
<proteinExistence type="predicted"/>
<name>A0ABS1KTN3_9BACT</name>
<evidence type="ECO:0000256" key="1">
    <source>
        <dbReference type="SAM" id="Phobius"/>
    </source>
</evidence>
<feature type="transmembrane region" description="Helical" evidence="1">
    <location>
        <begin position="347"/>
        <end position="365"/>
    </location>
</feature>
<feature type="transmembrane region" description="Helical" evidence="1">
    <location>
        <begin position="407"/>
        <end position="429"/>
    </location>
</feature>
<keyword evidence="1" id="KW-0812">Transmembrane</keyword>
<dbReference type="EMBL" id="JAERRB010000005">
    <property type="protein sequence ID" value="MBL0742779.1"/>
    <property type="molecule type" value="Genomic_DNA"/>
</dbReference>
<feature type="transmembrane region" description="Helical" evidence="1">
    <location>
        <begin position="154"/>
        <end position="175"/>
    </location>
</feature>
<dbReference type="PANTHER" id="PTHR38454:SF1">
    <property type="entry name" value="INTEGRAL MEMBRANE PROTEIN"/>
    <property type="match status" value="1"/>
</dbReference>
<organism evidence="2 3">
    <name type="scientific">Chryseolinea lacunae</name>
    <dbReference type="NCBI Taxonomy" id="2801331"/>
    <lineage>
        <taxon>Bacteria</taxon>
        <taxon>Pseudomonadati</taxon>
        <taxon>Bacteroidota</taxon>
        <taxon>Cytophagia</taxon>
        <taxon>Cytophagales</taxon>
        <taxon>Fulvivirgaceae</taxon>
        <taxon>Chryseolinea</taxon>
    </lineage>
</organism>
<comment type="caution">
    <text evidence="2">The sequence shown here is derived from an EMBL/GenBank/DDBJ whole genome shotgun (WGS) entry which is preliminary data.</text>
</comment>
<feature type="transmembrane region" description="Helical" evidence="1">
    <location>
        <begin position="12"/>
        <end position="33"/>
    </location>
</feature>
<accession>A0ABS1KTN3</accession>